<evidence type="ECO:0000313" key="1">
    <source>
        <dbReference type="EMBL" id="RRT43624.1"/>
    </source>
</evidence>
<dbReference type="EMBL" id="AMZH03017012">
    <property type="protein sequence ID" value="RRT43624.1"/>
    <property type="molecule type" value="Genomic_DNA"/>
</dbReference>
<protein>
    <submittedName>
        <fullName evidence="1">Uncharacterized protein</fullName>
    </submittedName>
</protein>
<name>A0A426XVZ9_ENSVE</name>
<dbReference type="AlphaFoldDB" id="A0A426XVZ9"/>
<dbReference type="Proteomes" id="UP000287651">
    <property type="component" value="Unassembled WGS sequence"/>
</dbReference>
<comment type="caution">
    <text evidence="1">The sequence shown here is derived from an EMBL/GenBank/DDBJ whole genome shotgun (WGS) entry which is preliminary data.</text>
</comment>
<sequence length="103" mass="12051">MQHSQISGYFHYLSQERTMLFEVLPIDDRKKIRSLQQQYQHRIYDWMEIKILKEQEEGMHTSTIYGVFTATMPSISVLVLPDRNEVFEIGADKTGVEIGTTLL</sequence>
<accession>A0A426XVZ9</accession>
<organism evidence="1 2">
    <name type="scientific">Ensete ventricosum</name>
    <name type="common">Abyssinian banana</name>
    <name type="synonym">Musa ensete</name>
    <dbReference type="NCBI Taxonomy" id="4639"/>
    <lineage>
        <taxon>Eukaryota</taxon>
        <taxon>Viridiplantae</taxon>
        <taxon>Streptophyta</taxon>
        <taxon>Embryophyta</taxon>
        <taxon>Tracheophyta</taxon>
        <taxon>Spermatophyta</taxon>
        <taxon>Magnoliopsida</taxon>
        <taxon>Liliopsida</taxon>
        <taxon>Zingiberales</taxon>
        <taxon>Musaceae</taxon>
        <taxon>Ensete</taxon>
    </lineage>
</organism>
<reference evidence="1 2" key="1">
    <citation type="journal article" date="2014" name="Agronomy (Basel)">
        <title>A Draft Genome Sequence for Ensete ventricosum, the Drought-Tolerant Tree Against Hunger.</title>
        <authorList>
            <person name="Harrison J."/>
            <person name="Moore K.A."/>
            <person name="Paszkiewicz K."/>
            <person name="Jones T."/>
            <person name="Grant M."/>
            <person name="Ambacheew D."/>
            <person name="Muzemil S."/>
            <person name="Studholme D.J."/>
        </authorList>
    </citation>
    <scope>NUCLEOTIDE SEQUENCE [LARGE SCALE GENOMIC DNA]</scope>
</reference>
<gene>
    <name evidence="1" type="ORF">B296_00018447</name>
</gene>
<evidence type="ECO:0000313" key="2">
    <source>
        <dbReference type="Proteomes" id="UP000287651"/>
    </source>
</evidence>
<proteinExistence type="predicted"/>